<proteinExistence type="predicted"/>
<dbReference type="EMBL" id="MQTW01000107">
    <property type="protein sequence ID" value="RYC85401.1"/>
    <property type="molecule type" value="Genomic_DNA"/>
</dbReference>
<name>A0A4Q2VCY0_FUSOX</name>
<reference evidence="1 2" key="1">
    <citation type="submission" date="2016-12" db="EMBL/GenBank/DDBJ databases">
        <title>Draft genome sequence of Fusarium oxysporum causing rot on Narcissus.</title>
        <authorList>
            <person name="Armitage A.D."/>
            <person name="Taylor A."/>
            <person name="Clarkson J.P."/>
            <person name="Harrison R.J."/>
            <person name="Jackson A.C."/>
        </authorList>
    </citation>
    <scope>NUCLEOTIDE SEQUENCE [LARGE SCALE GENOMIC DNA]</scope>
    <source>
        <strain evidence="1 2">N139</strain>
    </source>
</reference>
<accession>A0A4Q2VCY0</accession>
<evidence type="ECO:0000313" key="1">
    <source>
        <dbReference type="EMBL" id="RYC85401.1"/>
    </source>
</evidence>
<comment type="caution">
    <text evidence="1">The sequence shown here is derived from an EMBL/GenBank/DDBJ whole genome shotgun (WGS) entry which is preliminary data.</text>
</comment>
<evidence type="ECO:0000313" key="2">
    <source>
        <dbReference type="Proteomes" id="UP000290540"/>
    </source>
</evidence>
<sequence length="50" mass="5514">MIGYPFNAALLNVKFANMNPVVKFGPSDAPTKSSIDIFPKHVHDRISRDG</sequence>
<organism evidence="1 2">
    <name type="scientific">Fusarium oxysporum f. sp. narcissi</name>
    <dbReference type="NCBI Taxonomy" id="451672"/>
    <lineage>
        <taxon>Eukaryota</taxon>
        <taxon>Fungi</taxon>
        <taxon>Dikarya</taxon>
        <taxon>Ascomycota</taxon>
        <taxon>Pezizomycotina</taxon>
        <taxon>Sordariomycetes</taxon>
        <taxon>Hypocreomycetidae</taxon>
        <taxon>Hypocreales</taxon>
        <taxon>Nectriaceae</taxon>
        <taxon>Fusarium</taxon>
        <taxon>Fusarium oxysporum species complex</taxon>
    </lineage>
</organism>
<dbReference type="AlphaFoldDB" id="A0A4Q2VCY0"/>
<protein>
    <submittedName>
        <fullName evidence="1">Uncharacterized protein</fullName>
    </submittedName>
</protein>
<dbReference type="Proteomes" id="UP000290540">
    <property type="component" value="Unassembled WGS sequence"/>
</dbReference>
<gene>
    <name evidence="1" type="ORF">BFJ63_vAg11731</name>
</gene>